<evidence type="ECO:0000256" key="1">
    <source>
        <dbReference type="SAM" id="MobiDB-lite"/>
    </source>
</evidence>
<organism evidence="4">
    <name type="scientific">Haemonchus placei</name>
    <name type="common">Barber's pole worm</name>
    <dbReference type="NCBI Taxonomy" id="6290"/>
    <lineage>
        <taxon>Eukaryota</taxon>
        <taxon>Metazoa</taxon>
        <taxon>Ecdysozoa</taxon>
        <taxon>Nematoda</taxon>
        <taxon>Chromadorea</taxon>
        <taxon>Rhabditida</taxon>
        <taxon>Rhabditina</taxon>
        <taxon>Rhabditomorpha</taxon>
        <taxon>Strongyloidea</taxon>
        <taxon>Trichostrongylidae</taxon>
        <taxon>Haemonchus</taxon>
    </lineage>
</organism>
<feature type="region of interest" description="Disordered" evidence="1">
    <location>
        <begin position="120"/>
        <end position="139"/>
    </location>
</feature>
<proteinExistence type="predicted"/>
<reference evidence="2 3" key="2">
    <citation type="submission" date="2018-11" db="EMBL/GenBank/DDBJ databases">
        <authorList>
            <consortium name="Pathogen Informatics"/>
        </authorList>
    </citation>
    <scope>NUCLEOTIDE SEQUENCE [LARGE SCALE GENOMIC DNA]</scope>
    <source>
        <strain evidence="2 3">MHpl1</strain>
    </source>
</reference>
<feature type="compositionally biased region" description="Polar residues" evidence="1">
    <location>
        <begin position="88"/>
        <end position="100"/>
    </location>
</feature>
<evidence type="ECO:0000313" key="2">
    <source>
        <dbReference type="EMBL" id="VDO61997.1"/>
    </source>
</evidence>
<protein>
    <submittedName>
        <fullName evidence="4">Cyclin_C domain-containing protein</fullName>
    </submittedName>
</protein>
<dbReference type="EMBL" id="UZAF01019615">
    <property type="protein sequence ID" value="VDO61997.1"/>
    <property type="molecule type" value="Genomic_DNA"/>
</dbReference>
<evidence type="ECO:0000313" key="3">
    <source>
        <dbReference type="Proteomes" id="UP000268014"/>
    </source>
</evidence>
<feature type="compositionally biased region" description="Basic and acidic residues" evidence="1">
    <location>
        <begin position="128"/>
        <end position="139"/>
    </location>
</feature>
<reference evidence="4" key="1">
    <citation type="submission" date="2017-02" db="UniProtKB">
        <authorList>
            <consortium name="WormBaseParasite"/>
        </authorList>
    </citation>
    <scope>IDENTIFICATION</scope>
</reference>
<dbReference type="WBParaSite" id="HPLM_0001685501-mRNA-1">
    <property type="protein sequence ID" value="HPLM_0001685501-mRNA-1"/>
    <property type="gene ID" value="HPLM_0001685501"/>
</dbReference>
<dbReference type="Proteomes" id="UP000268014">
    <property type="component" value="Unassembled WGS sequence"/>
</dbReference>
<dbReference type="AlphaFoldDB" id="A0A0N4WYB1"/>
<evidence type="ECO:0000313" key="4">
    <source>
        <dbReference type="WBParaSite" id="HPLM_0001685501-mRNA-1"/>
    </source>
</evidence>
<keyword evidence="3" id="KW-1185">Reference proteome</keyword>
<dbReference type="OrthoDB" id="5866377at2759"/>
<feature type="region of interest" description="Disordered" evidence="1">
    <location>
        <begin position="88"/>
        <end position="110"/>
    </location>
</feature>
<gene>
    <name evidence="2" type="ORF">HPLM_LOCUS16847</name>
</gene>
<name>A0A0N4WYB1_HAEPC</name>
<sequence>MSKNERNHSNGYVDIYPAFLSQLHYILPLERRVLSSAMACLEVGLVHDGNRWWTVDQAIEFYGFLGHQVKEFVQLETVKIPKALRPKGNSSVVVHTQSSGGPAVKDGQISKCHLKSVEKRKLRSLQRATEKKLDDPSME</sequence>
<accession>A0A0N4WYB1</accession>